<feature type="compositionally biased region" description="Basic and acidic residues" evidence="2">
    <location>
        <begin position="87"/>
        <end position="102"/>
    </location>
</feature>
<dbReference type="AlphaFoldDB" id="A0A9P8ZZA4"/>
<organism evidence="3 4">
    <name type="scientific">Truncatella angustata</name>
    <dbReference type="NCBI Taxonomy" id="152316"/>
    <lineage>
        <taxon>Eukaryota</taxon>
        <taxon>Fungi</taxon>
        <taxon>Dikarya</taxon>
        <taxon>Ascomycota</taxon>
        <taxon>Pezizomycotina</taxon>
        <taxon>Sordariomycetes</taxon>
        <taxon>Xylariomycetidae</taxon>
        <taxon>Amphisphaeriales</taxon>
        <taxon>Sporocadaceae</taxon>
        <taxon>Truncatella</taxon>
    </lineage>
</organism>
<dbReference type="GO" id="GO:1990871">
    <property type="term" value="C:Vma12-Vma22 assembly complex"/>
    <property type="evidence" value="ECO:0007669"/>
    <property type="project" value="TreeGrafter"/>
</dbReference>
<dbReference type="RefSeq" id="XP_045959070.1">
    <property type="nucleotide sequence ID" value="XM_046102872.1"/>
</dbReference>
<evidence type="ECO:0000256" key="2">
    <source>
        <dbReference type="SAM" id="MobiDB-lite"/>
    </source>
</evidence>
<dbReference type="GO" id="GO:0051082">
    <property type="term" value="F:unfolded protein binding"/>
    <property type="evidence" value="ECO:0007669"/>
    <property type="project" value="TreeGrafter"/>
</dbReference>
<feature type="region of interest" description="Disordered" evidence="2">
    <location>
        <begin position="185"/>
        <end position="204"/>
    </location>
</feature>
<dbReference type="PANTHER" id="PTHR31996:SF2">
    <property type="entry name" value="COILED-COIL DOMAIN-CONTAINING PROTEIN 115"/>
    <property type="match status" value="1"/>
</dbReference>
<name>A0A9P8ZZA4_9PEZI</name>
<protein>
    <recommendedName>
        <fullName evidence="1">Vacuolar ATPase assembly protein VMA22</fullName>
    </recommendedName>
</protein>
<dbReference type="GeneID" id="70131764"/>
<dbReference type="OrthoDB" id="408631at2759"/>
<dbReference type="PANTHER" id="PTHR31996">
    <property type="entry name" value="COILED-COIL DOMAIN-CONTAINING PROTEIN 115"/>
    <property type="match status" value="1"/>
</dbReference>
<dbReference type="Proteomes" id="UP000758603">
    <property type="component" value="Unassembled WGS sequence"/>
</dbReference>
<keyword evidence="4" id="KW-1185">Reference proteome</keyword>
<evidence type="ECO:0000256" key="1">
    <source>
        <dbReference type="ARBA" id="ARBA00093634"/>
    </source>
</evidence>
<dbReference type="EMBL" id="JAGPXC010000004">
    <property type="protein sequence ID" value="KAH6654800.1"/>
    <property type="molecule type" value="Genomic_DNA"/>
</dbReference>
<comment type="caution">
    <text evidence="3">The sequence shown here is derived from an EMBL/GenBank/DDBJ whole genome shotgun (WGS) entry which is preliminary data.</text>
</comment>
<evidence type="ECO:0000313" key="4">
    <source>
        <dbReference type="Proteomes" id="UP000758603"/>
    </source>
</evidence>
<proteinExistence type="predicted"/>
<evidence type="ECO:0000313" key="3">
    <source>
        <dbReference type="EMBL" id="KAH6654800.1"/>
    </source>
</evidence>
<gene>
    <name evidence="3" type="ORF">BKA67DRAFT_566253</name>
</gene>
<dbReference type="InterPro" id="IPR040357">
    <property type="entry name" value="Vma22/CCDC115"/>
</dbReference>
<dbReference type="Pfam" id="PF21730">
    <property type="entry name" value="Vma22_CCDC115"/>
    <property type="match status" value="1"/>
</dbReference>
<accession>A0A9P8ZZA4</accession>
<sequence>MEGREIDTLLERYLHLLHEYTTLRTELRNLQTGIYQNIARANFTAERGMRYGRDLYDDRMQASRRVKVNCSEEGVLSFQVAKDDVAGNRLKNSDDAPQAKEENTEEDDSSGDINNSADSEEQTAKKARKKDPLRWFGLLTPMPLRQAQGQSIKAVEEVIPRLVTVQGEMQYLEIEVRRARKKRAKAEAHAKKEGEGIPSQEVTA</sequence>
<reference evidence="3" key="1">
    <citation type="journal article" date="2021" name="Nat. Commun.">
        <title>Genetic determinants of endophytism in the Arabidopsis root mycobiome.</title>
        <authorList>
            <person name="Mesny F."/>
            <person name="Miyauchi S."/>
            <person name="Thiergart T."/>
            <person name="Pickel B."/>
            <person name="Atanasova L."/>
            <person name="Karlsson M."/>
            <person name="Huettel B."/>
            <person name="Barry K.W."/>
            <person name="Haridas S."/>
            <person name="Chen C."/>
            <person name="Bauer D."/>
            <person name="Andreopoulos W."/>
            <person name="Pangilinan J."/>
            <person name="LaButti K."/>
            <person name="Riley R."/>
            <person name="Lipzen A."/>
            <person name="Clum A."/>
            <person name="Drula E."/>
            <person name="Henrissat B."/>
            <person name="Kohler A."/>
            <person name="Grigoriev I.V."/>
            <person name="Martin F.M."/>
            <person name="Hacquard S."/>
        </authorList>
    </citation>
    <scope>NUCLEOTIDE SEQUENCE</scope>
    <source>
        <strain evidence="3">MPI-SDFR-AT-0073</strain>
    </source>
</reference>
<feature type="region of interest" description="Disordered" evidence="2">
    <location>
        <begin position="87"/>
        <end position="129"/>
    </location>
</feature>
<feature type="compositionally biased region" description="Basic and acidic residues" evidence="2">
    <location>
        <begin position="185"/>
        <end position="195"/>
    </location>
</feature>
<dbReference type="GO" id="GO:0070072">
    <property type="term" value="P:vacuolar proton-transporting V-type ATPase complex assembly"/>
    <property type="evidence" value="ECO:0007669"/>
    <property type="project" value="InterPro"/>
</dbReference>